<dbReference type="GO" id="GO:0005737">
    <property type="term" value="C:cytoplasm"/>
    <property type="evidence" value="ECO:0007669"/>
    <property type="project" value="UniProtKB-SubCell"/>
</dbReference>
<comment type="function">
    <text evidence="5">Acetylates the N-terminal alanine of ribosomal protein bS18.</text>
</comment>
<keyword evidence="4" id="KW-0012">Acyltransferase</keyword>
<dbReference type="SUPFAM" id="SSF55729">
    <property type="entry name" value="Acyl-CoA N-acyltransferases (Nat)"/>
    <property type="match status" value="1"/>
</dbReference>
<dbReference type="EMBL" id="FMWL01000013">
    <property type="protein sequence ID" value="SCZ80545.1"/>
    <property type="molecule type" value="Genomic_DNA"/>
</dbReference>
<feature type="domain" description="N-acetyltransferase" evidence="6">
    <location>
        <begin position="1"/>
        <end position="141"/>
    </location>
</feature>
<sequence length="148" mass="16516">MSLSDVDRVAALEVLSFTTPWPRSAIEEELASNERAHYFVYLVDEKILGYCGMWLILDEGHITNLAIDPEARGKGHGQEMLSLFMKEAEALGAVALTLEVRSGNASAIHVYEKAGFVSMGVRKGYYLDSGEDALIMWKTLQRGDQFER</sequence>
<keyword evidence="8" id="KW-1185">Reference proteome</keyword>
<name>A0A1G5S2D9_9FIRM</name>
<dbReference type="InterPro" id="IPR000182">
    <property type="entry name" value="GNAT_dom"/>
</dbReference>
<dbReference type="PROSITE" id="PS51186">
    <property type="entry name" value="GNAT"/>
    <property type="match status" value="1"/>
</dbReference>
<comment type="similarity">
    <text evidence="1 5">Belongs to the acetyltransferase family. RimI subfamily.</text>
</comment>
<comment type="catalytic activity">
    <reaction evidence="5">
        <text>N-terminal L-alanyl-[ribosomal protein bS18] + acetyl-CoA = N-terminal N(alpha)-acetyl-L-alanyl-[ribosomal protein bS18] + CoA + H(+)</text>
        <dbReference type="Rhea" id="RHEA:43756"/>
        <dbReference type="Rhea" id="RHEA-COMP:10676"/>
        <dbReference type="Rhea" id="RHEA-COMP:10677"/>
        <dbReference type="ChEBI" id="CHEBI:15378"/>
        <dbReference type="ChEBI" id="CHEBI:57287"/>
        <dbReference type="ChEBI" id="CHEBI:57288"/>
        <dbReference type="ChEBI" id="CHEBI:64718"/>
        <dbReference type="ChEBI" id="CHEBI:83683"/>
        <dbReference type="EC" id="2.3.1.266"/>
    </reaction>
</comment>
<dbReference type="PANTHER" id="PTHR43420">
    <property type="entry name" value="ACETYLTRANSFERASE"/>
    <property type="match status" value="1"/>
</dbReference>
<evidence type="ECO:0000259" key="6">
    <source>
        <dbReference type="PROSITE" id="PS51186"/>
    </source>
</evidence>
<dbReference type="Proteomes" id="UP000199208">
    <property type="component" value="Unassembled WGS sequence"/>
</dbReference>
<dbReference type="InterPro" id="IPR006464">
    <property type="entry name" value="AcTrfase_RimI/Ard1"/>
</dbReference>
<dbReference type="Gene3D" id="3.40.630.30">
    <property type="match status" value="1"/>
</dbReference>
<dbReference type="AlphaFoldDB" id="A0A1G5S2D9"/>
<dbReference type="NCBIfam" id="TIGR01575">
    <property type="entry name" value="rimI"/>
    <property type="match status" value="1"/>
</dbReference>
<organism evidence="7 8">
    <name type="scientific">Acidaminobacter hydrogenoformans DSM 2784</name>
    <dbReference type="NCBI Taxonomy" id="1120920"/>
    <lineage>
        <taxon>Bacteria</taxon>
        <taxon>Bacillati</taxon>
        <taxon>Bacillota</taxon>
        <taxon>Clostridia</taxon>
        <taxon>Peptostreptococcales</taxon>
        <taxon>Acidaminobacteraceae</taxon>
        <taxon>Acidaminobacter</taxon>
    </lineage>
</organism>
<reference evidence="7 8" key="1">
    <citation type="submission" date="2016-10" db="EMBL/GenBank/DDBJ databases">
        <authorList>
            <person name="de Groot N.N."/>
        </authorList>
    </citation>
    <scope>NUCLEOTIDE SEQUENCE [LARGE SCALE GENOMIC DNA]</scope>
    <source>
        <strain evidence="7 8">DSM 2784</strain>
    </source>
</reference>
<evidence type="ECO:0000256" key="1">
    <source>
        <dbReference type="ARBA" id="ARBA00005395"/>
    </source>
</evidence>
<dbReference type="InterPro" id="IPR050680">
    <property type="entry name" value="YpeA/RimI_acetyltransf"/>
</dbReference>
<protein>
    <recommendedName>
        <fullName evidence="5">[Ribosomal protein bS18]-alanine N-acetyltransferase</fullName>
        <ecNumber evidence="5">2.3.1.266</ecNumber>
    </recommendedName>
</protein>
<accession>A0A1G5S2D9</accession>
<evidence type="ECO:0000256" key="2">
    <source>
        <dbReference type="ARBA" id="ARBA00022490"/>
    </source>
</evidence>
<dbReference type="CDD" id="cd04301">
    <property type="entry name" value="NAT_SF"/>
    <property type="match status" value="1"/>
</dbReference>
<comment type="subcellular location">
    <subcellularLocation>
        <location evidence="5">Cytoplasm</location>
    </subcellularLocation>
</comment>
<evidence type="ECO:0000256" key="5">
    <source>
        <dbReference type="RuleBase" id="RU363094"/>
    </source>
</evidence>
<gene>
    <name evidence="7" type="ORF">SAMN03080599_02317</name>
</gene>
<evidence type="ECO:0000313" key="8">
    <source>
        <dbReference type="Proteomes" id="UP000199208"/>
    </source>
</evidence>
<evidence type="ECO:0000256" key="4">
    <source>
        <dbReference type="ARBA" id="ARBA00023315"/>
    </source>
</evidence>
<dbReference type="PANTHER" id="PTHR43420:SF44">
    <property type="entry name" value="ACETYLTRANSFERASE YPEA"/>
    <property type="match status" value="1"/>
</dbReference>
<dbReference type="Pfam" id="PF00583">
    <property type="entry name" value="Acetyltransf_1"/>
    <property type="match status" value="1"/>
</dbReference>
<dbReference type="GO" id="GO:0008999">
    <property type="term" value="F:protein-N-terminal-alanine acetyltransferase activity"/>
    <property type="evidence" value="ECO:0007669"/>
    <property type="project" value="UniProtKB-EC"/>
</dbReference>
<keyword evidence="2 5" id="KW-0963">Cytoplasm</keyword>
<dbReference type="EC" id="2.3.1.266" evidence="5"/>
<evidence type="ECO:0000256" key="3">
    <source>
        <dbReference type="ARBA" id="ARBA00022679"/>
    </source>
</evidence>
<proteinExistence type="inferred from homology"/>
<evidence type="ECO:0000313" key="7">
    <source>
        <dbReference type="EMBL" id="SCZ80545.1"/>
    </source>
</evidence>
<keyword evidence="3 7" id="KW-0808">Transferase</keyword>
<dbReference type="STRING" id="1120920.SAMN03080599_02317"/>
<dbReference type="InterPro" id="IPR016181">
    <property type="entry name" value="Acyl_CoA_acyltransferase"/>
</dbReference>